<feature type="non-terminal residue" evidence="4">
    <location>
        <position position="1"/>
    </location>
</feature>
<dbReference type="InterPro" id="IPR029044">
    <property type="entry name" value="Nucleotide-diphossugar_trans"/>
</dbReference>
<gene>
    <name evidence="4" type="ORF">COU83_01185</name>
</gene>
<protein>
    <recommendedName>
        <fullName evidence="3">Nucleotidyl transferase domain-containing protein</fullName>
    </recommendedName>
</protein>
<dbReference type="EMBL" id="PFDY01000029">
    <property type="protein sequence ID" value="PJE58922.1"/>
    <property type="molecule type" value="Genomic_DNA"/>
</dbReference>
<name>A0A2M8KG85_9BACT</name>
<dbReference type="PANTHER" id="PTHR43584:SF8">
    <property type="entry name" value="N-ACETYLMURAMATE ALPHA-1-PHOSPHATE URIDYLYLTRANSFERASE"/>
    <property type="match status" value="1"/>
</dbReference>
<dbReference type="InterPro" id="IPR050065">
    <property type="entry name" value="GlmU-like"/>
</dbReference>
<reference evidence="5" key="1">
    <citation type="submission" date="2017-09" db="EMBL/GenBank/DDBJ databases">
        <title>Depth-based differentiation of microbial function through sediment-hosted aquifers and enrichment of novel symbionts in the deep terrestrial subsurface.</title>
        <authorList>
            <person name="Probst A.J."/>
            <person name="Ladd B."/>
            <person name="Jarett J.K."/>
            <person name="Geller-Mcgrath D.E."/>
            <person name="Sieber C.M.K."/>
            <person name="Emerson J.B."/>
            <person name="Anantharaman K."/>
            <person name="Thomas B.C."/>
            <person name="Malmstrom R."/>
            <person name="Stieglmeier M."/>
            <person name="Klingl A."/>
            <person name="Woyke T."/>
            <person name="Ryan C.M."/>
            <person name="Banfield J.F."/>
        </authorList>
    </citation>
    <scope>NUCLEOTIDE SEQUENCE [LARGE SCALE GENOMIC DNA]</scope>
</reference>
<keyword evidence="1" id="KW-0808">Transferase</keyword>
<dbReference type="Pfam" id="PF00483">
    <property type="entry name" value="NTP_transferase"/>
    <property type="match status" value="1"/>
</dbReference>
<accession>A0A2M8KG85</accession>
<proteinExistence type="predicted"/>
<evidence type="ECO:0000313" key="4">
    <source>
        <dbReference type="EMBL" id="PJE58922.1"/>
    </source>
</evidence>
<dbReference type="AlphaFoldDB" id="A0A2M8KG85"/>
<organism evidence="4 5">
    <name type="scientific">Candidatus Portnoybacteria bacterium CG10_big_fil_rev_8_21_14_0_10_40_22</name>
    <dbReference type="NCBI Taxonomy" id="1974814"/>
    <lineage>
        <taxon>Bacteria</taxon>
        <taxon>Candidatus Portnoyibacteriota</taxon>
    </lineage>
</organism>
<dbReference type="GO" id="GO:0016779">
    <property type="term" value="F:nucleotidyltransferase activity"/>
    <property type="evidence" value="ECO:0007669"/>
    <property type="project" value="UniProtKB-KW"/>
</dbReference>
<evidence type="ECO:0000256" key="1">
    <source>
        <dbReference type="ARBA" id="ARBA00022679"/>
    </source>
</evidence>
<feature type="domain" description="Nucleotidyl transferase" evidence="3">
    <location>
        <begin position="13"/>
        <end position="177"/>
    </location>
</feature>
<evidence type="ECO:0000259" key="3">
    <source>
        <dbReference type="Pfam" id="PF00483"/>
    </source>
</evidence>
<dbReference type="PANTHER" id="PTHR43584">
    <property type="entry name" value="NUCLEOTIDYL TRANSFERASE"/>
    <property type="match status" value="1"/>
</dbReference>
<evidence type="ECO:0000256" key="2">
    <source>
        <dbReference type="ARBA" id="ARBA00022695"/>
    </source>
</evidence>
<sequence length="190" mass="21701">DEVIFVVGYLGAQIKKKFGTKYKRFKIRYVQQKERKGTGHALKICQPYLKGRFMVLMGDDLYCQTDLARCLRRDLCLLACQKKYEGKGGILKLAPDGRLLEVIESPKIPPSDLINTGTYVLDKRFFDYPLVAYQNHDGNTEYGLPQTVALMAKNLPVYIEKATKWFAITRPEDIEKAEKWLVSSVSQLTG</sequence>
<dbReference type="InterPro" id="IPR005835">
    <property type="entry name" value="NTP_transferase_dom"/>
</dbReference>
<dbReference type="Gene3D" id="3.90.550.10">
    <property type="entry name" value="Spore Coat Polysaccharide Biosynthesis Protein SpsA, Chain A"/>
    <property type="match status" value="1"/>
</dbReference>
<evidence type="ECO:0000313" key="5">
    <source>
        <dbReference type="Proteomes" id="UP000231347"/>
    </source>
</evidence>
<keyword evidence="2" id="KW-0548">Nucleotidyltransferase</keyword>
<dbReference type="SUPFAM" id="SSF53448">
    <property type="entry name" value="Nucleotide-diphospho-sugar transferases"/>
    <property type="match status" value="1"/>
</dbReference>
<dbReference type="Proteomes" id="UP000231347">
    <property type="component" value="Unassembled WGS sequence"/>
</dbReference>
<comment type="caution">
    <text evidence="4">The sequence shown here is derived from an EMBL/GenBank/DDBJ whole genome shotgun (WGS) entry which is preliminary data.</text>
</comment>